<dbReference type="EMBL" id="CP081303">
    <property type="protein sequence ID" value="QZE15371.1"/>
    <property type="molecule type" value="Genomic_DNA"/>
</dbReference>
<protein>
    <submittedName>
        <fullName evidence="1">Uncharacterized protein</fullName>
    </submittedName>
</protein>
<dbReference type="Proteomes" id="UP000826212">
    <property type="component" value="Chromosome"/>
</dbReference>
<sequence>MKHTYQNIIISQILSKAEEERPTKTIEISVKDKMPEQSNWEKLLQRLHLQEAPKETFSSRTYSRLANHWTFDAIGYHFACLCQTHNNNTYFNVNIFFKGLLSCSFSVDLIDSTQEIQVNFIDHFEVLEDLGISFGAEAKKRKVERILCKYISDYKRESNPKLSQLI</sequence>
<evidence type="ECO:0000313" key="2">
    <source>
        <dbReference type="Proteomes" id="UP000826212"/>
    </source>
</evidence>
<keyword evidence="2" id="KW-1185">Reference proteome</keyword>
<name>A0AC61NI75_9BACT</name>
<organism evidence="1 2">
    <name type="scientific">Halosquirtibacter laminarini</name>
    <dbReference type="NCBI Taxonomy" id="3374600"/>
    <lineage>
        <taxon>Bacteria</taxon>
        <taxon>Pseudomonadati</taxon>
        <taxon>Bacteroidota</taxon>
        <taxon>Bacteroidia</taxon>
        <taxon>Marinilabiliales</taxon>
        <taxon>Prolixibacteraceae</taxon>
        <taxon>Halosquirtibacter</taxon>
    </lineage>
</organism>
<reference evidence="1" key="1">
    <citation type="submission" date="2021-08" db="EMBL/GenBank/DDBJ databases">
        <title>Novel anaerobic bacterium isolated from sea squirt in East Sea, Republic of Korea.</title>
        <authorList>
            <person name="Nguyen T.H."/>
            <person name="Li Z."/>
            <person name="Lee Y.-J."/>
            <person name="Ko J."/>
            <person name="Kim S.-G."/>
        </authorList>
    </citation>
    <scope>NUCLEOTIDE SEQUENCE</scope>
    <source>
        <strain evidence="1">KCTC 25031</strain>
    </source>
</reference>
<gene>
    <name evidence="1" type="ORF">K4L44_05930</name>
</gene>
<evidence type="ECO:0000313" key="1">
    <source>
        <dbReference type="EMBL" id="QZE15371.1"/>
    </source>
</evidence>
<proteinExistence type="predicted"/>
<accession>A0AC61NI75</accession>